<reference evidence="1" key="1">
    <citation type="submission" date="2021-07" db="EMBL/GenBank/DDBJ databases">
        <title>Complete genome sequence of Crassaminicella sp. 143-21, isolated from a deep-sea hydrothermal vent.</title>
        <authorList>
            <person name="Li X."/>
        </authorList>
    </citation>
    <scope>NUCLEOTIDE SEQUENCE</scope>
    <source>
        <strain evidence="1">143-21</strain>
    </source>
</reference>
<evidence type="ECO:0000313" key="2">
    <source>
        <dbReference type="Proteomes" id="UP000886818"/>
    </source>
</evidence>
<accession>A0ABX8RE03</accession>
<protein>
    <submittedName>
        <fullName evidence="1">Spore protease YyaC</fullName>
    </submittedName>
</protein>
<dbReference type="EMBL" id="CP078093">
    <property type="protein sequence ID" value="QXM07006.1"/>
    <property type="molecule type" value="Genomic_DNA"/>
</dbReference>
<proteinExistence type="predicted"/>
<dbReference type="Proteomes" id="UP000886818">
    <property type="component" value="Chromosome"/>
</dbReference>
<gene>
    <name evidence="1" type="primary">yyaC</name>
    <name evidence="1" type="ORF">KVH43_04625</name>
</gene>
<keyword evidence="1" id="KW-0378">Hydrolase</keyword>
<keyword evidence="2" id="KW-1185">Reference proteome</keyword>
<evidence type="ECO:0000313" key="1">
    <source>
        <dbReference type="EMBL" id="QXM07006.1"/>
    </source>
</evidence>
<name>A0ABX8RE03_9CLOT</name>
<keyword evidence="1" id="KW-0645">Protease</keyword>
<organism evidence="1 2">
    <name type="scientific">Crassaminicella indica</name>
    <dbReference type="NCBI Taxonomy" id="2855394"/>
    <lineage>
        <taxon>Bacteria</taxon>
        <taxon>Bacillati</taxon>
        <taxon>Bacillota</taxon>
        <taxon>Clostridia</taxon>
        <taxon>Eubacteriales</taxon>
        <taxon>Clostridiaceae</taxon>
        <taxon>Crassaminicella</taxon>
    </lineage>
</organism>
<dbReference type="NCBIfam" id="TIGR02841">
    <property type="entry name" value="spore_YyaC"/>
    <property type="match status" value="1"/>
</dbReference>
<dbReference type="GO" id="GO:0008233">
    <property type="term" value="F:peptidase activity"/>
    <property type="evidence" value="ECO:0007669"/>
    <property type="project" value="UniProtKB-KW"/>
</dbReference>
<sequence length="200" mass="22597">MNTAISSHTHSIDIHSPVAIYDFDKIFTEYLTNYFTSEYKALVIMCIGTDRATGDSLGPLIGYKLKKSLKNYKNIFIHGTLENPVHAKNLRASIDFVYKNYKNPFVIAIDACLGKFDRIGYITIGYGPLKPGAGVNKQLPSIGNMHITGIVNLSGFMEYIILQNTRLNLVMKMADTIADGIQYSLWKFLKRITKEQYELN</sequence>
<dbReference type="GO" id="GO:0006508">
    <property type="term" value="P:proteolysis"/>
    <property type="evidence" value="ECO:0007669"/>
    <property type="project" value="UniProtKB-KW"/>
</dbReference>
<dbReference type="Pfam" id="PF06866">
    <property type="entry name" value="DUF1256"/>
    <property type="match status" value="1"/>
</dbReference>
<dbReference type="InterPro" id="IPR009665">
    <property type="entry name" value="YyaC"/>
</dbReference>
<dbReference type="RefSeq" id="WP_218283697.1">
    <property type="nucleotide sequence ID" value="NZ_CP078093.1"/>
</dbReference>